<evidence type="ECO:0000313" key="3">
    <source>
        <dbReference type="Proteomes" id="UP000234748"/>
    </source>
</evidence>
<dbReference type="AlphaFoldDB" id="A0A2N5M2Q1"/>
<reference evidence="2 3" key="1">
    <citation type="submission" date="2017-11" db="EMBL/GenBank/DDBJ databases">
        <title>Comparitive Functional Genomics of Dry Heat Resistant strains isolated from the Viking Spacecraft.</title>
        <authorList>
            <person name="Seuylemezian A."/>
            <person name="Cooper K."/>
            <person name="Vaishampayan P."/>
        </authorList>
    </citation>
    <scope>NUCLEOTIDE SEQUENCE [LARGE SCALE GENOMIC DNA]</scope>
    <source>
        <strain evidence="2 3">V1-29</strain>
    </source>
</reference>
<dbReference type="RefSeq" id="WP_101644668.1">
    <property type="nucleotide sequence ID" value="NZ_PGUY01000057.1"/>
</dbReference>
<feature type="transmembrane region" description="Helical" evidence="1">
    <location>
        <begin position="112"/>
        <end position="130"/>
    </location>
</feature>
<name>A0A2N5M2Q1_9BACI</name>
<protein>
    <submittedName>
        <fullName evidence="2">Uncharacterized protein</fullName>
    </submittedName>
</protein>
<feature type="transmembrane region" description="Helical" evidence="1">
    <location>
        <begin position="6"/>
        <end position="21"/>
    </location>
</feature>
<keyword evidence="1" id="KW-0812">Transmembrane</keyword>
<sequence>MYTIPFIVDLLLISLFYLFLRRRKKVMGLSAGMNTAMFITLFFSLFLSFFLMEQFPFNYVQNVLLSVFAGLMIGWLFGRLKDEQTLLIGLANGAAMGLMTPMFAGVVLFDRWIFYILQLLFVCTLLSLTLKKKRMWGR</sequence>
<evidence type="ECO:0000256" key="1">
    <source>
        <dbReference type="SAM" id="Phobius"/>
    </source>
</evidence>
<evidence type="ECO:0000313" key="2">
    <source>
        <dbReference type="EMBL" id="PLT28553.1"/>
    </source>
</evidence>
<gene>
    <name evidence="2" type="ORF">CUU66_17875</name>
</gene>
<keyword evidence="1" id="KW-1133">Transmembrane helix</keyword>
<keyword evidence="3" id="KW-1185">Reference proteome</keyword>
<dbReference type="Proteomes" id="UP000234748">
    <property type="component" value="Unassembled WGS sequence"/>
</dbReference>
<accession>A0A2N5M2Q1</accession>
<dbReference type="EMBL" id="PGUY01000057">
    <property type="protein sequence ID" value="PLT28553.1"/>
    <property type="molecule type" value="Genomic_DNA"/>
</dbReference>
<feature type="transmembrane region" description="Helical" evidence="1">
    <location>
        <begin position="33"/>
        <end position="52"/>
    </location>
</feature>
<comment type="caution">
    <text evidence="2">The sequence shown here is derived from an EMBL/GenBank/DDBJ whole genome shotgun (WGS) entry which is preliminary data.</text>
</comment>
<feature type="transmembrane region" description="Helical" evidence="1">
    <location>
        <begin position="58"/>
        <end position="78"/>
    </location>
</feature>
<proteinExistence type="predicted"/>
<feature type="transmembrane region" description="Helical" evidence="1">
    <location>
        <begin position="85"/>
        <end position="106"/>
    </location>
</feature>
<organism evidence="2 3">
    <name type="scientific">Peribacillus deserti</name>
    <dbReference type="NCBI Taxonomy" id="673318"/>
    <lineage>
        <taxon>Bacteria</taxon>
        <taxon>Bacillati</taxon>
        <taxon>Bacillota</taxon>
        <taxon>Bacilli</taxon>
        <taxon>Bacillales</taxon>
        <taxon>Bacillaceae</taxon>
        <taxon>Peribacillus</taxon>
    </lineage>
</organism>
<dbReference type="OrthoDB" id="2629631at2"/>
<keyword evidence="1" id="KW-0472">Membrane</keyword>